<dbReference type="Proteomes" id="UP000285301">
    <property type="component" value="Unassembled WGS sequence"/>
</dbReference>
<dbReference type="PROSITE" id="PS51450">
    <property type="entry name" value="LRR"/>
    <property type="match status" value="5"/>
</dbReference>
<dbReference type="SMART" id="SM00364">
    <property type="entry name" value="LRR_BAC"/>
    <property type="match status" value="6"/>
</dbReference>
<organism evidence="8 10">
    <name type="scientific">Dinothrombium tinctorium</name>
    <dbReference type="NCBI Taxonomy" id="1965070"/>
    <lineage>
        <taxon>Eukaryota</taxon>
        <taxon>Metazoa</taxon>
        <taxon>Ecdysozoa</taxon>
        <taxon>Arthropoda</taxon>
        <taxon>Chelicerata</taxon>
        <taxon>Arachnida</taxon>
        <taxon>Acari</taxon>
        <taxon>Acariformes</taxon>
        <taxon>Trombidiformes</taxon>
        <taxon>Prostigmata</taxon>
        <taxon>Anystina</taxon>
        <taxon>Parasitengona</taxon>
        <taxon>Trombidioidea</taxon>
        <taxon>Trombidiidae</taxon>
        <taxon>Dinothrombium</taxon>
    </lineage>
</organism>
<evidence type="ECO:0000256" key="6">
    <source>
        <dbReference type="SAM" id="Phobius"/>
    </source>
</evidence>
<evidence type="ECO:0000256" key="7">
    <source>
        <dbReference type="SAM" id="SignalP"/>
    </source>
</evidence>
<dbReference type="PANTHER" id="PTHR45842">
    <property type="entry name" value="SYNAPTIC ADHESION-LIKE MOLECULE SALM"/>
    <property type="match status" value="1"/>
</dbReference>
<accession>A0A443QXV5</accession>
<dbReference type="SUPFAM" id="SSF52058">
    <property type="entry name" value="L domain-like"/>
    <property type="match status" value="1"/>
</dbReference>
<dbReference type="Gene3D" id="3.80.10.10">
    <property type="entry name" value="Ribonuclease Inhibitor"/>
    <property type="match status" value="2"/>
</dbReference>
<evidence type="ECO:0000256" key="4">
    <source>
        <dbReference type="ARBA" id="ARBA00023180"/>
    </source>
</evidence>
<keyword evidence="10" id="KW-1185">Reference proteome</keyword>
<feature type="compositionally biased region" description="Polar residues" evidence="5">
    <location>
        <begin position="588"/>
        <end position="601"/>
    </location>
</feature>
<keyword evidence="6" id="KW-0812">Transmembrane</keyword>
<dbReference type="Pfam" id="PF00560">
    <property type="entry name" value="LRR_1"/>
    <property type="match status" value="1"/>
</dbReference>
<dbReference type="OrthoDB" id="9229163at2759"/>
<evidence type="ECO:0000256" key="1">
    <source>
        <dbReference type="ARBA" id="ARBA00022614"/>
    </source>
</evidence>
<dbReference type="InterPro" id="IPR032675">
    <property type="entry name" value="LRR_dom_sf"/>
</dbReference>
<keyword evidence="3" id="KW-0677">Repeat</keyword>
<keyword evidence="4" id="KW-0325">Glycoprotein</keyword>
<sequence length="608" mass="68815">MMLIIVVIQLMILLNNVCLSARFNVRMPQRCPSKCYCDNDVLQRKRVTCIEGGLNAVPVSQMDNQTQIIIVKPASNKAENRISIGRIFTNLEGLEEITISKSNLPAIGDSSFFHCKRLKLLDLSENRLRTIESRDFFGLHNLKKLNLSANELSGLPSAPFHVLINLTHLSLARNNIKKVVPRMFYKLRNLERLELSGNPINELNATDLEDLPKLKELLLDHCQIQAIHPHLYQSLTKLESLDLSHNRLTAISPYEFKPLLHLSSLLLDHNFLTVINDFTFFNLSNLVQLSLANNRLITLSVCAFCGSAVKRLDISSNNFSLFVVNVSQPLSESLKELNISNNTVLHNPSLSFSNLIKPLVKLQKLYASSLKLDDEFDDTLFTNFTHLTHLDLSSNRLTNLSSNLFVSTEALENLDISRNQIYSLDANFFHALNSIASLKFFYLDGNPWSCYRCHIMPLIEWLNQMPSSYLNVCDRRRETDANQHCIECSTPESFKGKALHLISDKDLEWCSHPRLQLRLTASEPRVGYALALVIIISLVIIIVSVVVLYRRHGAVYYTGEEDRCPSLKIPPSCMAVMEDIHPPLTESIADNNSFANGTQAGTKPKIRF</sequence>
<keyword evidence="2 7" id="KW-0732">Signal</keyword>
<comment type="caution">
    <text evidence="8">The sequence shown here is derived from an EMBL/GenBank/DDBJ whole genome shotgun (WGS) entry which is preliminary data.</text>
</comment>
<reference evidence="8" key="2">
    <citation type="submission" date="2018-11" db="EMBL/GenBank/DDBJ databases">
        <title>Trombidioid mite genomics.</title>
        <authorList>
            <person name="Dong X."/>
        </authorList>
    </citation>
    <scope>NUCLEOTIDE SEQUENCE</scope>
    <source>
        <strain evidence="8">UoL-WK</strain>
    </source>
</reference>
<dbReference type="SMART" id="SM00369">
    <property type="entry name" value="LRR_TYP"/>
    <property type="match status" value="11"/>
</dbReference>
<feature type="transmembrane region" description="Helical" evidence="6">
    <location>
        <begin position="526"/>
        <end position="549"/>
    </location>
</feature>
<feature type="region of interest" description="Disordered" evidence="5">
    <location>
        <begin position="588"/>
        <end position="608"/>
    </location>
</feature>
<reference evidence="8 10" key="1">
    <citation type="journal article" date="2018" name="Gigascience">
        <title>Genomes of trombidid mites reveal novel predicted allergens and laterally-transferred genes associated with secondary metabolism.</title>
        <authorList>
            <person name="Dong X."/>
            <person name="Chaisiri K."/>
            <person name="Xia D."/>
            <person name="Armstrong S.D."/>
            <person name="Fang Y."/>
            <person name="Donnelly M.J."/>
            <person name="Kadowaki T."/>
            <person name="McGarry J.W."/>
            <person name="Darby A.C."/>
            <person name="Makepeace B.L."/>
        </authorList>
    </citation>
    <scope>NUCLEOTIDE SEQUENCE [LARGE SCALE GENOMIC DNA]</scope>
    <source>
        <strain evidence="8">UoL-WK</strain>
    </source>
</reference>
<keyword evidence="6" id="KW-1133">Transmembrane helix</keyword>
<dbReference type="InterPro" id="IPR001611">
    <property type="entry name" value="Leu-rich_rpt"/>
</dbReference>
<dbReference type="EMBL" id="NCKU01003278">
    <property type="protein sequence ID" value="RWS07838.1"/>
    <property type="molecule type" value="Genomic_DNA"/>
</dbReference>
<feature type="chain" id="PRO_5036112701" evidence="7">
    <location>
        <begin position="21"/>
        <end position="608"/>
    </location>
</feature>
<name>A0A443QXV5_9ACAR</name>
<dbReference type="PRINTS" id="PR00019">
    <property type="entry name" value="LEURICHRPT"/>
</dbReference>
<dbReference type="SMART" id="SM00365">
    <property type="entry name" value="LRR_SD22"/>
    <property type="match status" value="6"/>
</dbReference>
<dbReference type="STRING" id="1965070.A0A443QXV5"/>
<dbReference type="Pfam" id="PF13855">
    <property type="entry name" value="LRR_8"/>
    <property type="match status" value="4"/>
</dbReference>
<evidence type="ECO:0000313" key="10">
    <source>
        <dbReference type="Proteomes" id="UP000285301"/>
    </source>
</evidence>
<evidence type="ECO:0000256" key="3">
    <source>
        <dbReference type="ARBA" id="ARBA00022737"/>
    </source>
</evidence>
<gene>
    <name evidence="8" type="ORF">B4U79_03690</name>
    <name evidence="9" type="ORF">B4U79_10139</name>
</gene>
<feature type="signal peptide" evidence="7">
    <location>
        <begin position="1"/>
        <end position="20"/>
    </location>
</feature>
<evidence type="ECO:0000313" key="9">
    <source>
        <dbReference type="EMBL" id="RWS15694.1"/>
    </source>
</evidence>
<evidence type="ECO:0000256" key="5">
    <source>
        <dbReference type="SAM" id="MobiDB-lite"/>
    </source>
</evidence>
<keyword evidence="1" id="KW-0433">Leucine-rich repeat</keyword>
<protein>
    <submittedName>
        <fullName evidence="8">Leucine-rich repeat-containing protein 15-like protein</fullName>
    </submittedName>
</protein>
<dbReference type="EMBL" id="NCKU01000387">
    <property type="protein sequence ID" value="RWS15694.1"/>
    <property type="molecule type" value="Genomic_DNA"/>
</dbReference>
<dbReference type="AlphaFoldDB" id="A0A443QXV5"/>
<proteinExistence type="predicted"/>
<dbReference type="InterPro" id="IPR050467">
    <property type="entry name" value="LRFN"/>
</dbReference>
<dbReference type="InterPro" id="IPR003591">
    <property type="entry name" value="Leu-rich_rpt_typical-subtyp"/>
</dbReference>
<evidence type="ECO:0000256" key="2">
    <source>
        <dbReference type="ARBA" id="ARBA00022729"/>
    </source>
</evidence>
<keyword evidence="6" id="KW-0472">Membrane</keyword>
<evidence type="ECO:0000313" key="8">
    <source>
        <dbReference type="EMBL" id="RWS07838.1"/>
    </source>
</evidence>
<dbReference type="PANTHER" id="PTHR45842:SF12">
    <property type="entry name" value="KEKKON 5, ISOFORM A"/>
    <property type="match status" value="1"/>
</dbReference>